<dbReference type="PANTHER" id="PTHR34773:SF1">
    <property type="entry name" value="FLAGELLAR SECRETION CHAPERONE FLIS"/>
    <property type="match status" value="1"/>
</dbReference>
<accession>A0A3A3FRF7</accession>
<dbReference type="RefSeq" id="WP_119768575.1">
    <property type="nucleotide sequence ID" value="NZ_QYUO01000001.1"/>
</dbReference>
<comment type="subcellular location">
    <subcellularLocation>
        <location evidence="1">Cytoplasm</location>
        <location evidence="1">Cytosol</location>
    </subcellularLocation>
</comment>
<feature type="region of interest" description="Disordered" evidence="6">
    <location>
        <begin position="135"/>
        <end position="166"/>
    </location>
</feature>
<keyword evidence="7" id="KW-0966">Cell projection</keyword>
<dbReference type="Proteomes" id="UP000265955">
    <property type="component" value="Unassembled WGS sequence"/>
</dbReference>
<dbReference type="SUPFAM" id="SSF101116">
    <property type="entry name" value="Flagellar export chaperone FliS"/>
    <property type="match status" value="1"/>
</dbReference>
<comment type="similarity">
    <text evidence="2">Belongs to the FliS family.</text>
</comment>
<gene>
    <name evidence="7" type="primary">fliS</name>
    <name evidence="7" type="ORF">D3871_08975</name>
</gene>
<keyword evidence="7" id="KW-0969">Cilium</keyword>
<protein>
    <submittedName>
        <fullName evidence="7">Flagellar export chaperone FliS</fullName>
    </submittedName>
</protein>
<reference evidence="8" key="1">
    <citation type="submission" date="2018-09" db="EMBL/GenBank/DDBJ databases">
        <authorList>
            <person name="Zhu H."/>
        </authorList>
    </citation>
    <scope>NUCLEOTIDE SEQUENCE [LARGE SCALE GENOMIC DNA]</scope>
    <source>
        <strain evidence="8">K1R23-30</strain>
    </source>
</reference>
<keyword evidence="7" id="KW-0282">Flagellum</keyword>
<dbReference type="Gene3D" id="1.20.120.340">
    <property type="entry name" value="Flagellar protein FliS"/>
    <property type="match status" value="1"/>
</dbReference>
<comment type="caution">
    <text evidence="7">The sequence shown here is derived from an EMBL/GenBank/DDBJ whole genome shotgun (WGS) entry which is preliminary data.</text>
</comment>
<evidence type="ECO:0000256" key="6">
    <source>
        <dbReference type="SAM" id="MobiDB-lite"/>
    </source>
</evidence>
<evidence type="ECO:0000256" key="1">
    <source>
        <dbReference type="ARBA" id="ARBA00004514"/>
    </source>
</evidence>
<proteinExistence type="inferred from homology"/>
<evidence type="ECO:0000256" key="5">
    <source>
        <dbReference type="ARBA" id="ARBA00023186"/>
    </source>
</evidence>
<dbReference type="CDD" id="cd16098">
    <property type="entry name" value="FliS"/>
    <property type="match status" value="1"/>
</dbReference>
<organism evidence="7 8">
    <name type="scientific">Noviherbaspirillum saxi</name>
    <dbReference type="NCBI Taxonomy" id="2320863"/>
    <lineage>
        <taxon>Bacteria</taxon>
        <taxon>Pseudomonadati</taxon>
        <taxon>Pseudomonadota</taxon>
        <taxon>Betaproteobacteria</taxon>
        <taxon>Burkholderiales</taxon>
        <taxon>Oxalobacteraceae</taxon>
        <taxon>Noviherbaspirillum</taxon>
    </lineage>
</organism>
<dbReference type="NCBIfam" id="TIGR00208">
    <property type="entry name" value="fliS"/>
    <property type="match status" value="1"/>
</dbReference>
<keyword evidence="3" id="KW-0963">Cytoplasm</keyword>
<dbReference type="InterPro" id="IPR036584">
    <property type="entry name" value="FliS_sf"/>
</dbReference>
<dbReference type="PANTHER" id="PTHR34773">
    <property type="entry name" value="FLAGELLAR SECRETION CHAPERONE FLIS"/>
    <property type="match status" value="1"/>
</dbReference>
<evidence type="ECO:0000256" key="2">
    <source>
        <dbReference type="ARBA" id="ARBA00008787"/>
    </source>
</evidence>
<name>A0A3A3FRF7_9BURK</name>
<dbReference type="InterPro" id="IPR003713">
    <property type="entry name" value="FliS"/>
</dbReference>
<dbReference type="GO" id="GO:0005829">
    <property type="term" value="C:cytosol"/>
    <property type="evidence" value="ECO:0007669"/>
    <property type="project" value="UniProtKB-SubCell"/>
</dbReference>
<evidence type="ECO:0000313" key="7">
    <source>
        <dbReference type="EMBL" id="RJF98626.1"/>
    </source>
</evidence>
<dbReference type="Pfam" id="PF02561">
    <property type="entry name" value="FliS"/>
    <property type="match status" value="1"/>
</dbReference>
<evidence type="ECO:0000256" key="3">
    <source>
        <dbReference type="ARBA" id="ARBA00022490"/>
    </source>
</evidence>
<dbReference type="EMBL" id="QYUO01000001">
    <property type="protein sequence ID" value="RJF98626.1"/>
    <property type="molecule type" value="Genomic_DNA"/>
</dbReference>
<dbReference type="GO" id="GO:0044780">
    <property type="term" value="P:bacterial-type flagellum assembly"/>
    <property type="evidence" value="ECO:0007669"/>
    <property type="project" value="InterPro"/>
</dbReference>
<dbReference type="AlphaFoldDB" id="A0A3A3FRF7"/>
<dbReference type="GO" id="GO:0071973">
    <property type="term" value="P:bacterial-type flagellum-dependent cell motility"/>
    <property type="evidence" value="ECO:0007669"/>
    <property type="project" value="TreeGrafter"/>
</dbReference>
<evidence type="ECO:0000256" key="4">
    <source>
        <dbReference type="ARBA" id="ARBA00022795"/>
    </source>
</evidence>
<evidence type="ECO:0000313" key="8">
    <source>
        <dbReference type="Proteomes" id="UP000265955"/>
    </source>
</evidence>
<keyword evidence="4" id="KW-1005">Bacterial flagellum biogenesis</keyword>
<keyword evidence="8" id="KW-1185">Reference proteome</keyword>
<keyword evidence="5" id="KW-0143">Chaperone</keyword>
<dbReference type="OrthoDB" id="9792010at2"/>
<sequence length="166" mass="17111">MFGSTRSGANAYATVGVETGVAAASPHKLIVMLFEGAMVAVASAQHHMQTGDIAAKGKAISHAISIIDNGLRASLDKKVGGEIALNLDALYEYMSNRLLTANLKNQPQTLDEIYQLLKGLKGAWDAISPASGASAEAAAQPAAAPAPGQAQAYDPLAPQPSRLMKA</sequence>
<feature type="compositionally biased region" description="Low complexity" evidence="6">
    <location>
        <begin position="135"/>
        <end position="152"/>
    </location>
</feature>